<feature type="transmembrane region" description="Helical" evidence="10">
    <location>
        <begin position="143"/>
        <end position="164"/>
    </location>
</feature>
<proteinExistence type="predicted"/>
<accession>A0A4R5FJ65</accession>
<dbReference type="Pfam" id="PF07730">
    <property type="entry name" value="HisKA_3"/>
    <property type="match status" value="1"/>
</dbReference>
<dbReference type="GO" id="GO:0046983">
    <property type="term" value="F:protein dimerization activity"/>
    <property type="evidence" value="ECO:0007669"/>
    <property type="project" value="InterPro"/>
</dbReference>
<evidence type="ECO:0000259" key="11">
    <source>
        <dbReference type="Pfam" id="PF02518"/>
    </source>
</evidence>
<name>A0A4R5FJ65_9ACTN</name>
<keyword evidence="9" id="KW-0175">Coiled coil</keyword>
<dbReference type="InterPro" id="IPR050482">
    <property type="entry name" value="Sensor_HK_TwoCompSys"/>
</dbReference>
<keyword evidence="10" id="KW-0812">Transmembrane</keyword>
<evidence type="ECO:0000256" key="2">
    <source>
        <dbReference type="ARBA" id="ARBA00012438"/>
    </source>
</evidence>
<keyword evidence="7" id="KW-0067">ATP-binding</keyword>
<evidence type="ECO:0000256" key="9">
    <source>
        <dbReference type="SAM" id="Coils"/>
    </source>
</evidence>
<keyword evidence="15" id="KW-1185">Reference proteome</keyword>
<dbReference type="Pfam" id="PF02518">
    <property type="entry name" value="HATPase_c"/>
    <property type="match status" value="1"/>
</dbReference>
<keyword evidence="8" id="KW-0902">Two-component regulatory system</keyword>
<dbReference type="AlphaFoldDB" id="A0A4R5FJ65"/>
<evidence type="ECO:0000256" key="6">
    <source>
        <dbReference type="ARBA" id="ARBA00022777"/>
    </source>
</evidence>
<protein>
    <recommendedName>
        <fullName evidence="2">histidine kinase</fullName>
        <ecNumber evidence="2">2.7.13.3</ecNumber>
    </recommendedName>
</protein>
<dbReference type="GO" id="GO:0000155">
    <property type="term" value="F:phosphorelay sensor kinase activity"/>
    <property type="evidence" value="ECO:0007669"/>
    <property type="project" value="InterPro"/>
</dbReference>
<keyword evidence="3" id="KW-0597">Phosphoprotein</keyword>
<dbReference type="Gene3D" id="3.30.565.10">
    <property type="entry name" value="Histidine kinase-like ATPase, C-terminal domain"/>
    <property type="match status" value="1"/>
</dbReference>
<evidence type="ECO:0000313" key="15">
    <source>
        <dbReference type="Proteomes" id="UP000295136"/>
    </source>
</evidence>
<keyword evidence="6 14" id="KW-0418">Kinase</keyword>
<dbReference type="InterPro" id="IPR011712">
    <property type="entry name" value="Sig_transdc_His_kin_sub3_dim/P"/>
</dbReference>
<evidence type="ECO:0000256" key="7">
    <source>
        <dbReference type="ARBA" id="ARBA00022840"/>
    </source>
</evidence>
<gene>
    <name evidence="14" type="ORF">E1295_17870</name>
</gene>
<dbReference type="SUPFAM" id="SSF55874">
    <property type="entry name" value="ATPase domain of HSP90 chaperone/DNA topoisomerase II/histidine kinase"/>
    <property type="match status" value="1"/>
</dbReference>
<dbReference type="InterPro" id="IPR025828">
    <property type="entry name" value="Put_sensor_dom"/>
</dbReference>
<evidence type="ECO:0000256" key="5">
    <source>
        <dbReference type="ARBA" id="ARBA00022741"/>
    </source>
</evidence>
<dbReference type="Gene3D" id="1.20.5.1930">
    <property type="match status" value="1"/>
</dbReference>
<dbReference type="EMBL" id="SMLD01000041">
    <property type="protein sequence ID" value="TDE52796.1"/>
    <property type="molecule type" value="Genomic_DNA"/>
</dbReference>
<dbReference type="Proteomes" id="UP000295136">
    <property type="component" value="Unassembled WGS sequence"/>
</dbReference>
<dbReference type="InterPro" id="IPR003594">
    <property type="entry name" value="HATPase_dom"/>
</dbReference>
<dbReference type="GO" id="GO:0005524">
    <property type="term" value="F:ATP binding"/>
    <property type="evidence" value="ECO:0007669"/>
    <property type="project" value="UniProtKB-KW"/>
</dbReference>
<evidence type="ECO:0000256" key="1">
    <source>
        <dbReference type="ARBA" id="ARBA00000085"/>
    </source>
</evidence>
<sequence>MYSSDALSVMRRSPIRFPFTRWPWKSAAYLTIGAMLWFVTAFALASVVAIPYWVHGLATAERRLVRLAGFRPIPGRPAGAGLPALHEPMLWREVAFALTHMLFGIISFAGLITVTTLIFSAGAGAVLALAGVETALTGDSDPLLLLLLGAGTAVAAPYVVTLLAHVQGRVATALLSPQTEELQRQVTSLARANIAELERFEAERQRIERDLHDGTQQHLATSAMRLGMLELQLRETVPAGPAQDSAMESLEAVRQENELALDTLRDIVHGLRPRTLIDDGLGAALRELARRLPVPATVDADLVGRFSLPVESSLYYIASEAVTNAIKHATPDSIHIEVAETLERITLTVYDDGLGGANSARGTGMVGMYERVALLSGELIVDSPPGGPTRIIADIPRPW</sequence>
<keyword evidence="10" id="KW-0472">Membrane</keyword>
<evidence type="ECO:0000313" key="14">
    <source>
        <dbReference type="EMBL" id="TDE52796.1"/>
    </source>
</evidence>
<reference evidence="14 15" key="1">
    <citation type="submission" date="2019-03" db="EMBL/GenBank/DDBJ databases">
        <title>Draft genome sequences of novel Actinobacteria.</title>
        <authorList>
            <person name="Sahin N."/>
            <person name="Ay H."/>
            <person name="Saygin H."/>
        </authorList>
    </citation>
    <scope>NUCLEOTIDE SEQUENCE [LARGE SCALE GENOMIC DNA]</scope>
    <source>
        <strain evidence="14 15">6K102</strain>
    </source>
</reference>
<keyword evidence="4" id="KW-0808">Transferase</keyword>
<dbReference type="PANTHER" id="PTHR24421">
    <property type="entry name" value="NITRATE/NITRITE SENSOR PROTEIN NARX-RELATED"/>
    <property type="match status" value="1"/>
</dbReference>
<evidence type="ECO:0000256" key="4">
    <source>
        <dbReference type="ARBA" id="ARBA00022679"/>
    </source>
</evidence>
<keyword evidence="10" id="KW-1133">Transmembrane helix</keyword>
<dbReference type="Pfam" id="PF13796">
    <property type="entry name" value="Sensor"/>
    <property type="match status" value="1"/>
</dbReference>
<comment type="caution">
    <text evidence="14">The sequence shown here is derived from an EMBL/GenBank/DDBJ whole genome shotgun (WGS) entry which is preliminary data.</text>
</comment>
<evidence type="ECO:0000259" key="13">
    <source>
        <dbReference type="Pfam" id="PF13796"/>
    </source>
</evidence>
<feature type="coiled-coil region" evidence="9">
    <location>
        <begin position="190"/>
        <end position="217"/>
    </location>
</feature>
<dbReference type="EC" id="2.7.13.3" evidence="2"/>
<keyword evidence="5" id="KW-0547">Nucleotide-binding</keyword>
<dbReference type="CDD" id="cd16917">
    <property type="entry name" value="HATPase_UhpB-NarQ-NarX-like"/>
    <property type="match status" value="1"/>
</dbReference>
<feature type="domain" description="Putative sensor" evidence="13">
    <location>
        <begin position="35"/>
        <end position="175"/>
    </location>
</feature>
<evidence type="ECO:0000256" key="10">
    <source>
        <dbReference type="SAM" id="Phobius"/>
    </source>
</evidence>
<feature type="transmembrane region" description="Helical" evidence="10">
    <location>
        <begin position="102"/>
        <end position="131"/>
    </location>
</feature>
<dbReference type="GO" id="GO:0016020">
    <property type="term" value="C:membrane"/>
    <property type="evidence" value="ECO:0007669"/>
    <property type="project" value="InterPro"/>
</dbReference>
<evidence type="ECO:0000256" key="8">
    <source>
        <dbReference type="ARBA" id="ARBA00023012"/>
    </source>
</evidence>
<dbReference type="InterPro" id="IPR036890">
    <property type="entry name" value="HATPase_C_sf"/>
</dbReference>
<evidence type="ECO:0000259" key="12">
    <source>
        <dbReference type="Pfam" id="PF07730"/>
    </source>
</evidence>
<feature type="domain" description="Histidine kinase/HSP90-like ATPase" evidence="11">
    <location>
        <begin position="311"/>
        <end position="397"/>
    </location>
</feature>
<organism evidence="14 15">
    <name type="scientific">Nonomuraea mesophila</name>
    <dbReference type="NCBI Taxonomy" id="2530382"/>
    <lineage>
        <taxon>Bacteria</taxon>
        <taxon>Bacillati</taxon>
        <taxon>Actinomycetota</taxon>
        <taxon>Actinomycetes</taxon>
        <taxon>Streptosporangiales</taxon>
        <taxon>Streptosporangiaceae</taxon>
        <taxon>Nonomuraea</taxon>
    </lineage>
</organism>
<feature type="domain" description="Signal transduction histidine kinase subgroup 3 dimerisation and phosphoacceptor" evidence="12">
    <location>
        <begin position="203"/>
        <end position="276"/>
    </location>
</feature>
<feature type="transmembrane region" description="Helical" evidence="10">
    <location>
        <begin position="27"/>
        <end position="54"/>
    </location>
</feature>
<comment type="catalytic activity">
    <reaction evidence="1">
        <text>ATP + protein L-histidine = ADP + protein N-phospho-L-histidine.</text>
        <dbReference type="EC" id="2.7.13.3"/>
    </reaction>
</comment>
<dbReference type="PANTHER" id="PTHR24421:SF10">
    <property type="entry name" value="NITRATE_NITRITE SENSOR PROTEIN NARQ"/>
    <property type="match status" value="1"/>
</dbReference>
<evidence type="ECO:0000256" key="3">
    <source>
        <dbReference type="ARBA" id="ARBA00022553"/>
    </source>
</evidence>